<proteinExistence type="predicted"/>
<evidence type="ECO:0000313" key="3">
    <source>
        <dbReference type="Proteomes" id="UP001165962"/>
    </source>
</evidence>
<evidence type="ECO:0000256" key="1">
    <source>
        <dbReference type="SAM" id="Phobius"/>
    </source>
</evidence>
<name>A0ABX0JI60_9BACL</name>
<sequence>MPTTFFTLERLDKFWFYVKWFMSYNMPMAMICLAALVAYLVLDMIIDVIMVAKKVNDDDSDDDVDREYY</sequence>
<gene>
    <name evidence="2" type="ORF">G9U52_38300</name>
</gene>
<accession>A0ABX0JI60</accession>
<reference evidence="2" key="1">
    <citation type="submission" date="2020-03" db="EMBL/GenBank/DDBJ databases">
        <title>Draft sequencing of Paenibacilllus sp. S3N08.</title>
        <authorList>
            <person name="Kim D.-U."/>
        </authorList>
    </citation>
    <scope>NUCLEOTIDE SEQUENCE</scope>
    <source>
        <strain evidence="2">S3N08</strain>
    </source>
</reference>
<dbReference type="RefSeq" id="WP_166158588.1">
    <property type="nucleotide sequence ID" value="NZ_JAAOIW010000043.1"/>
</dbReference>
<keyword evidence="1" id="KW-0472">Membrane</keyword>
<comment type="caution">
    <text evidence="2">The sequence shown here is derived from an EMBL/GenBank/DDBJ whole genome shotgun (WGS) entry which is preliminary data.</text>
</comment>
<keyword evidence="3" id="KW-1185">Reference proteome</keyword>
<protein>
    <recommendedName>
        <fullName evidence="4">TMhelix containing protein</fullName>
    </recommendedName>
</protein>
<evidence type="ECO:0008006" key="4">
    <source>
        <dbReference type="Google" id="ProtNLM"/>
    </source>
</evidence>
<keyword evidence="1" id="KW-1133">Transmembrane helix</keyword>
<dbReference type="Proteomes" id="UP001165962">
    <property type="component" value="Unassembled WGS sequence"/>
</dbReference>
<keyword evidence="1" id="KW-0812">Transmembrane</keyword>
<organism evidence="2 3">
    <name type="scientific">Paenibacillus agricola</name>
    <dbReference type="NCBI Taxonomy" id="2716264"/>
    <lineage>
        <taxon>Bacteria</taxon>
        <taxon>Bacillati</taxon>
        <taxon>Bacillota</taxon>
        <taxon>Bacilli</taxon>
        <taxon>Bacillales</taxon>
        <taxon>Paenibacillaceae</taxon>
        <taxon>Paenibacillus</taxon>
    </lineage>
</organism>
<feature type="transmembrane region" description="Helical" evidence="1">
    <location>
        <begin position="20"/>
        <end position="42"/>
    </location>
</feature>
<evidence type="ECO:0000313" key="2">
    <source>
        <dbReference type="EMBL" id="NHN35541.1"/>
    </source>
</evidence>
<dbReference type="EMBL" id="JAAOIW010000043">
    <property type="protein sequence ID" value="NHN35541.1"/>
    <property type="molecule type" value="Genomic_DNA"/>
</dbReference>